<reference evidence="3" key="1">
    <citation type="submission" date="2020-10" db="EMBL/GenBank/DDBJ databases">
        <authorList>
            <person name="Gilroy R."/>
        </authorList>
    </citation>
    <scope>NUCLEOTIDE SEQUENCE</scope>
    <source>
        <strain evidence="3">11300</strain>
    </source>
</reference>
<evidence type="ECO:0000256" key="1">
    <source>
        <dbReference type="SAM" id="MobiDB-lite"/>
    </source>
</evidence>
<feature type="compositionally biased region" description="Basic and acidic residues" evidence="1">
    <location>
        <begin position="233"/>
        <end position="261"/>
    </location>
</feature>
<feature type="transmembrane region" description="Helical" evidence="2">
    <location>
        <begin position="173"/>
        <end position="193"/>
    </location>
</feature>
<gene>
    <name evidence="3" type="ORF">IAD16_01005</name>
</gene>
<evidence type="ECO:0000313" key="4">
    <source>
        <dbReference type="Proteomes" id="UP000824091"/>
    </source>
</evidence>
<reference evidence="3" key="2">
    <citation type="journal article" date="2021" name="PeerJ">
        <title>Extensive microbial diversity within the chicken gut microbiome revealed by metagenomics and culture.</title>
        <authorList>
            <person name="Gilroy R."/>
            <person name="Ravi A."/>
            <person name="Getino M."/>
            <person name="Pursley I."/>
            <person name="Horton D.L."/>
            <person name="Alikhan N.F."/>
            <person name="Baker D."/>
            <person name="Gharbi K."/>
            <person name="Hall N."/>
            <person name="Watson M."/>
            <person name="Adriaenssens E.M."/>
            <person name="Foster-Nyarko E."/>
            <person name="Jarju S."/>
            <person name="Secka A."/>
            <person name="Antonio M."/>
            <person name="Oren A."/>
            <person name="Chaudhuri R.R."/>
            <person name="La Ragione R."/>
            <person name="Hildebrand F."/>
            <person name="Pallen M.J."/>
        </authorList>
    </citation>
    <scope>NUCLEOTIDE SEQUENCE</scope>
    <source>
        <strain evidence="3">11300</strain>
    </source>
</reference>
<keyword evidence="2" id="KW-0812">Transmembrane</keyword>
<evidence type="ECO:0000256" key="2">
    <source>
        <dbReference type="SAM" id="Phobius"/>
    </source>
</evidence>
<organism evidence="3 4">
    <name type="scientific">Candidatus Fimisoma avicola</name>
    <dbReference type="NCBI Taxonomy" id="2840826"/>
    <lineage>
        <taxon>Bacteria</taxon>
        <taxon>Bacillati</taxon>
        <taxon>Bacillota</taxon>
        <taxon>Clostridia</taxon>
        <taxon>Eubacteriales</taxon>
        <taxon>Candidatus Fimisoma</taxon>
    </lineage>
</organism>
<dbReference type="Proteomes" id="UP000824091">
    <property type="component" value="Unassembled WGS sequence"/>
</dbReference>
<keyword evidence="2" id="KW-0472">Membrane</keyword>
<feature type="compositionally biased region" description="Basic residues" evidence="1">
    <location>
        <begin position="11"/>
        <end position="25"/>
    </location>
</feature>
<feature type="transmembrane region" description="Helical" evidence="2">
    <location>
        <begin position="41"/>
        <end position="61"/>
    </location>
</feature>
<proteinExistence type="predicted"/>
<sequence length="289" mass="32727">MSNDKSSAAQNKRKKEAYPKRPPRKKFADDRTPAVKKIDRVCKVIALILTLMFFANIHVLVRGGGYDDSKIVTVMGFASSKTQSDVMEPAIMADSAVFTMSRDSYETGDIVQYYDEESNSNPLRRITEVSDDGNSYVVRGDNEPDQVAIQISAEDVSGRILFSSTFLYGFLKFYNTALGAAVTVILAFLMLMMSDILMFKKRRAELIAKREARARKEALMLKNKQNISGEGQTQEKELNPIEKRQAKKQAKLEKERAEIANEMKALQKKMKAEEEELDKQTRTKKGKKK</sequence>
<protein>
    <recommendedName>
        <fullName evidence="5">Signal peptidase I</fullName>
    </recommendedName>
</protein>
<feature type="compositionally biased region" description="Polar residues" evidence="1">
    <location>
        <begin position="1"/>
        <end position="10"/>
    </location>
</feature>
<comment type="caution">
    <text evidence="3">The sequence shown here is derived from an EMBL/GenBank/DDBJ whole genome shotgun (WGS) entry which is preliminary data.</text>
</comment>
<feature type="region of interest" description="Disordered" evidence="1">
    <location>
        <begin position="224"/>
        <end position="289"/>
    </location>
</feature>
<dbReference type="EMBL" id="DVMO01000016">
    <property type="protein sequence ID" value="HIU26944.1"/>
    <property type="molecule type" value="Genomic_DNA"/>
</dbReference>
<evidence type="ECO:0000313" key="3">
    <source>
        <dbReference type="EMBL" id="HIU26944.1"/>
    </source>
</evidence>
<accession>A0A9D1I2F7</accession>
<dbReference type="AlphaFoldDB" id="A0A9D1I2F7"/>
<keyword evidence="2" id="KW-1133">Transmembrane helix</keyword>
<name>A0A9D1I2F7_9FIRM</name>
<feature type="region of interest" description="Disordered" evidence="1">
    <location>
        <begin position="1"/>
        <end position="31"/>
    </location>
</feature>
<evidence type="ECO:0008006" key="5">
    <source>
        <dbReference type="Google" id="ProtNLM"/>
    </source>
</evidence>